<sequence length="1068" mass="121835">MIKITSKGPSGAHCSSFEVIENTASGDCLYLSTLEFMHRHKSFFNEMPIDVANLRRMVVTYLFAKNAVCFRSNWDRFSDNILFNLHNQLPILLDNDPSKEKQKQDAYEGYTCHLGNDGTLVELTLIAEMFSFNCTVVRRIDETKFNCFDICASNNGFFDTSRPQCFFYFTGSSSSGYFRYLNPVKGKKPLCIESGQYVLTADTFDRSLISITNRIVKAAETTPTISNNLIPCPHCPIATRKSFRGQCGLKIHISKRHADLTVKAPDSQTEPMPLGDQLAQLKASNRLLLRIPKSARKSVAEQLANTVDNVVKLDSSRYADDFVTASDLIYEEKNVKYYQRMEEERVIEQLMQEEKYRLQQRYLDRKYEILLQGSDRGSSVNTRNRIATEKWVTRTSEFNAENEVDRKSMDDFEEDLISRLHDLRTSTAERPQRSGPIANSLGRDERIHKTNVQANVDNRSILSLNPMATSWEVQNQQNPDVMIKPSATFNISQGSSNLNAFHTNVQPSNFLASNKLRLLPNPKADHLNTLVKFALDVQNFAKTVQRKALDQFLSNPLLLEELVDKLPPSFKVDWAKYIVSIPNNRVTLMTLSDFMDQLLQVLVKITEYVPKDSTKNDKKQNKWNSERVNSHQDDKSGHKFKKFEEKKDFEKKCKICDKNCIGVENCTIFTSYEPAQRWKAIYDNKLCRKCLRKHGGLCRVNKECGVNNCVFKHHSLLHDDQKHKPIQNVKSAHKDVNDITELSNSHLYINPKVILRFIPIKAYGNGISIDTFAFLEEGSTATLIDQSLADSLKLVGVPKNLCLIWSAKIHRKEKNSQQFNLTISSIDNQTIRFKLREVKSVECLGIPPQRLNKEELCTKFAYLRDVPFANYENTVPGILIGCNNARIGVPRKVIDGDDYGPIAAKTLIGWTVHGPICELRSCEVNQINHYRVEECKCQHEHDESLHQSMKNYFSIDNFGIQVPEKLCTVSKDDEKTLQLMQNITKRIAGRFESGLLWRKNDRNVYPKVRVIDRIMGSNNQVRRIRVQFANGSIKWRSAAGVARLDISPGLSLNNSPEIQTGGTVAKAQ</sequence>
<organism evidence="2 3">
    <name type="scientific">Pseudolycoriella hygida</name>
    <dbReference type="NCBI Taxonomy" id="35572"/>
    <lineage>
        <taxon>Eukaryota</taxon>
        <taxon>Metazoa</taxon>
        <taxon>Ecdysozoa</taxon>
        <taxon>Arthropoda</taxon>
        <taxon>Hexapoda</taxon>
        <taxon>Insecta</taxon>
        <taxon>Pterygota</taxon>
        <taxon>Neoptera</taxon>
        <taxon>Endopterygota</taxon>
        <taxon>Diptera</taxon>
        <taxon>Nematocera</taxon>
        <taxon>Sciaroidea</taxon>
        <taxon>Sciaridae</taxon>
        <taxon>Pseudolycoriella</taxon>
    </lineage>
</organism>
<dbReference type="AlphaFoldDB" id="A0A9Q0MYD1"/>
<comment type="caution">
    <text evidence="2">The sequence shown here is derived from an EMBL/GenBank/DDBJ whole genome shotgun (WGS) entry which is preliminary data.</text>
</comment>
<proteinExistence type="predicted"/>
<name>A0A9Q0MYD1_9DIPT</name>
<dbReference type="PANTHER" id="PTHR47331">
    <property type="entry name" value="PHD-TYPE DOMAIN-CONTAINING PROTEIN"/>
    <property type="match status" value="1"/>
</dbReference>
<dbReference type="EMBL" id="WJQU01000003">
    <property type="protein sequence ID" value="KAJ6639589.1"/>
    <property type="molecule type" value="Genomic_DNA"/>
</dbReference>
<evidence type="ECO:0000313" key="3">
    <source>
        <dbReference type="Proteomes" id="UP001151699"/>
    </source>
</evidence>
<evidence type="ECO:0000313" key="2">
    <source>
        <dbReference type="EMBL" id="KAJ6639589.1"/>
    </source>
</evidence>
<gene>
    <name evidence="2" type="ORF">Bhyg_12336</name>
</gene>
<accession>A0A9Q0MYD1</accession>
<protein>
    <submittedName>
        <fullName evidence="2">Uncharacterized protein</fullName>
    </submittedName>
</protein>
<feature type="region of interest" description="Disordered" evidence="1">
    <location>
        <begin position="613"/>
        <end position="638"/>
    </location>
</feature>
<evidence type="ECO:0000256" key="1">
    <source>
        <dbReference type="SAM" id="MobiDB-lite"/>
    </source>
</evidence>
<keyword evidence="3" id="KW-1185">Reference proteome</keyword>
<dbReference type="Proteomes" id="UP001151699">
    <property type="component" value="Chromosome X"/>
</dbReference>
<dbReference type="OrthoDB" id="7790967at2759"/>
<dbReference type="PANTHER" id="PTHR47331:SF5">
    <property type="entry name" value="RIBONUCLEASE H"/>
    <property type="match status" value="1"/>
</dbReference>
<reference evidence="2" key="1">
    <citation type="submission" date="2022-07" db="EMBL/GenBank/DDBJ databases">
        <authorList>
            <person name="Trinca V."/>
            <person name="Uliana J.V.C."/>
            <person name="Torres T.T."/>
            <person name="Ward R.J."/>
            <person name="Monesi N."/>
        </authorList>
    </citation>
    <scope>NUCLEOTIDE SEQUENCE</scope>
    <source>
        <strain evidence="2">HSMRA1968</strain>
        <tissue evidence="2">Whole embryos</tissue>
    </source>
</reference>